<dbReference type="OMA" id="LMIMYEQ"/>
<evidence type="ECO:0000313" key="4">
    <source>
        <dbReference type="Proteomes" id="UP000028545"/>
    </source>
</evidence>
<accession>A0A084GDS8</accession>
<protein>
    <recommendedName>
        <fullName evidence="5">Transcription factor domain-containing protein</fullName>
    </recommendedName>
</protein>
<feature type="compositionally biased region" description="Basic and acidic residues" evidence="2">
    <location>
        <begin position="1"/>
        <end position="11"/>
    </location>
</feature>
<dbReference type="Proteomes" id="UP000028545">
    <property type="component" value="Unassembled WGS sequence"/>
</dbReference>
<dbReference type="GeneID" id="27720880"/>
<feature type="compositionally biased region" description="Polar residues" evidence="2">
    <location>
        <begin position="13"/>
        <end position="22"/>
    </location>
</feature>
<evidence type="ECO:0008006" key="5">
    <source>
        <dbReference type="Google" id="ProtNLM"/>
    </source>
</evidence>
<dbReference type="AlphaFoldDB" id="A0A084GDS8"/>
<sequence length="427" mass="46971">MVAGLAEERRSNVTRYPTGSSSSASIAADYCAVLDLSTRQLPKEGARRVDTALPDGSECNTLAHEQANVGSAAITCPPDSPKFDTAGGVALGNQELEAIRHFRDSFAPLYVTKNPDYSVFSVLLQIAKDDAILMHLVIAIGCREIDFRRQSWRKRDCRHREDDQGCGSAQRSLGLRHYSVALRAMSALVANGQASTTNIDLDTLTSILLLMIMYEQIHGDPRCRGLSTHLLGASLILERYYSNVLGDVTFLPQAGDSQHQRCALARRARPGTRTHLSLYSARLLVRISGMDVIASFYGLGGQVTGTLLKMMAEDNARRRKASPGLMDSLSWLHRYSNPLYRAVWGDVYPQTEMVDDLENRTVYDLLGACTQLRFRISQLTDVLSRDDHGAKAALIAGVEAAIQDIGHRFADLLEFRGITQSSSYSSV</sequence>
<dbReference type="HOGENOM" id="CLU_642748_0_0_1"/>
<comment type="caution">
    <text evidence="3">The sequence shown here is derived from an EMBL/GenBank/DDBJ whole genome shotgun (WGS) entry which is preliminary data.</text>
</comment>
<gene>
    <name evidence="3" type="ORF">SAPIO_CDS1808</name>
</gene>
<evidence type="ECO:0000256" key="1">
    <source>
        <dbReference type="ARBA" id="ARBA00023242"/>
    </source>
</evidence>
<dbReference type="KEGG" id="sapo:SAPIO_CDS1808"/>
<dbReference type="Pfam" id="PF11951">
    <property type="entry name" value="Fungal_trans_2"/>
    <property type="match status" value="1"/>
</dbReference>
<dbReference type="RefSeq" id="XP_016645289.1">
    <property type="nucleotide sequence ID" value="XM_016784992.1"/>
</dbReference>
<proteinExistence type="predicted"/>
<dbReference type="EMBL" id="JOWA01000077">
    <property type="protein sequence ID" value="KEZ45490.1"/>
    <property type="molecule type" value="Genomic_DNA"/>
</dbReference>
<name>A0A084GDS8_PSEDA</name>
<keyword evidence="4" id="KW-1185">Reference proteome</keyword>
<dbReference type="VEuPathDB" id="FungiDB:SAPIO_CDS1808"/>
<keyword evidence="1" id="KW-0539">Nucleus</keyword>
<feature type="region of interest" description="Disordered" evidence="2">
    <location>
        <begin position="1"/>
        <end position="22"/>
    </location>
</feature>
<dbReference type="InterPro" id="IPR021858">
    <property type="entry name" value="Fun_TF"/>
</dbReference>
<organism evidence="3 4">
    <name type="scientific">Pseudallescheria apiosperma</name>
    <name type="common">Scedosporium apiospermum</name>
    <dbReference type="NCBI Taxonomy" id="563466"/>
    <lineage>
        <taxon>Eukaryota</taxon>
        <taxon>Fungi</taxon>
        <taxon>Dikarya</taxon>
        <taxon>Ascomycota</taxon>
        <taxon>Pezizomycotina</taxon>
        <taxon>Sordariomycetes</taxon>
        <taxon>Hypocreomycetidae</taxon>
        <taxon>Microascales</taxon>
        <taxon>Microascaceae</taxon>
        <taxon>Scedosporium</taxon>
    </lineage>
</organism>
<evidence type="ECO:0000256" key="2">
    <source>
        <dbReference type="SAM" id="MobiDB-lite"/>
    </source>
</evidence>
<reference evidence="3 4" key="1">
    <citation type="journal article" date="2014" name="Genome Announc.">
        <title>Draft genome sequence of the pathogenic fungus Scedosporium apiospermum.</title>
        <authorList>
            <person name="Vandeputte P."/>
            <person name="Ghamrawi S."/>
            <person name="Rechenmann M."/>
            <person name="Iltis A."/>
            <person name="Giraud S."/>
            <person name="Fleury M."/>
            <person name="Thornton C."/>
            <person name="Delhaes L."/>
            <person name="Meyer W."/>
            <person name="Papon N."/>
            <person name="Bouchara J.P."/>
        </authorList>
    </citation>
    <scope>NUCLEOTIDE SEQUENCE [LARGE SCALE GENOMIC DNA]</scope>
    <source>
        <strain evidence="3 4">IHEM 14462</strain>
    </source>
</reference>
<evidence type="ECO:0000313" key="3">
    <source>
        <dbReference type="EMBL" id="KEZ45490.1"/>
    </source>
</evidence>
<dbReference type="OrthoDB" id="4356994at2759"/>